<dbReference type="InterPro" id="IPR000498">
    <property type="entry name" value="OmpA-like_TM_dom"/>
</dbReference>
<dbReference type="Gene3D" id="2.40.160.20">
    <property type="match status" value="1"/>
</dbReference>
<dbReference type="InterPro" id="IPR011250">
    <property type="entry name" value="OMP/PagP_B-barrel"/>
</dbReference>
<evidence type="ECO:0000313" key="6">
    <source>
        <dbReference type="Proteomes" id="UP001210678"/>
    </source>
</evidence>
<comment type="similarity">
    <text evidence="1">Belongs to the outer membrane OOP (TC 1.B.6) superfamily. OmpA family.</text>
</comment>
<comment type="caution">
    <text evidence="5">The sequence shown here is derived from an EMBL/GenBank/DDBJ whole genome shotgun (WGS) entry which is preliminary data.</text>
</comment>
<name>A0ABT4YMV7_9VIBR</name>
<keyword evidence="2" id="KW-0626">Porin</keyword>
<dbReference type="Pfam" id="PF01389">
    <property type="entry name" value="OmpA_membrane"/>
    <property type="match status" value="1"/>
</dbReference>
<organism evidence="5 6">
    <name type="scientific">Vibrio algarum</name>
    <dbReference type="NCBI Taxonomy" id="3020714"/>
    <lineage>
        <taxon>Bacteria</taxon>
        <taxon>Pseudomonadati</taxon>
        <taxon>Pseudomonadota</taxon>
        <taxon>Gammaproteobacteria</taxon>
        <taxon>Vibrionales</taxon>
        <taxon>Vibrionaceae</taxon>
        <taxon>Vibrio</taxon>
    </lineage>
</organism>
<keyword evidence="2" id="KW-0812">Transmembrane</keyword>
<evidence type="ECO:0000256" key="1">
    <source>
        <dbReference type="ARBA" id="ARBA00005710"/>
    </source>
</evidence>
<feature type="signal peptide" evidence="3">
    <location>
        <begin position="1"/>
        <end position="20"/>
    </location>
</feature>
<feature type="chain" id="PRO_5047333919" evidence="3">
    <location>
        <begin position="21"/>
        <end position="238"/>
    </location>
</feature>
<reference evidence="5 6" key="1">
    <citation type="submission" date="2023-01" db="EMBL/GenBank/DDBJ databases">
        <title>Vibrio sp. KJ40-1 sp.nov, isolated from marine algae.</title>
        <authorList>
            <person name="Butt M."/>
            <person name="Kim J.M.J."/>
            <person name="Jeon C.O.C."/>
        </authorList>
    </citation>
    <scope>NUCLEOTIDE SEQUENCE [LARGE SCALE GENOMIC DNA]</scope>
    <source>
        <strain evidence="5 6">KJ40-1</strain>
    </source>
</reference>
<evidence type="ECO:0000256" key="3">
    <source>
        <dbReference type="SAM" id="SignalP"/>
    </source>
</evidence>
<accession>A0ABT4YMV7</accession>
<evidence type="ECO:0000313" key="5">
    <source>
        <dbReference type="EMBL" id="MDB1122732.1"/>
    </source>
</evidence>
<sequence length="238" mass="26275">MKTYLLSASILLLLSMTAHAKVHSVQPIKQNKLIETHQNNEHIYIGLRGGWTNFQDACSSGSSECNNNTSGFGLYGGYQFTPWFALEAAVTDYGSPNARYGASKVSADILGSELTGLFSYDVSQHFDIYLRAGAAYQNIDKESGSIAEQTSNEWGIVSAVGLDYLLSENWSLRGEYQFIDGIGNDELMQADMHFISLGLTYHFGQKKPFTTRLTQTMKPTTEIKNVSNQASIKNGINQ</sequence>
<evidence type="ECO:0000259" key="4">
    <source>
        <dbReference type="Pfam" id="PF01389"/>
    </source>
</evidence>
<keyword evidence="6" id="KW-1185">Reference proteome</keyword>
<evidence type="ECO:0000256" key="2">
    <source>
        <dbReference type="ARBA" id="ARBA00023114"/>
    </source>
</evidence>
<keyword evidence="2" id="KW-0406">Ion transport</keyword>
<keyword evidence="2" id="KW-0813">Transport</keyword>
<dbReference type="Proteomes" id="UP001210678">
    <property type="component" value="Unassembled WGS sequence"/>
</dbReference>
<protein>
    <submittedName>
        <fullName evidence="5">Outer membrane beta-barrel protein</fullName>
    </submittedName>
</protein>
<dbReference type="RefSeq" id="WP_272132687.1">
    <property type="nucleotide sequence ID" value="NZ_JAQLOI010000001.1"/>
</dbReference>
<keyword evidence="3" id="KW-0732">Signal</keyword>
<proteinExistence type="inferred from homology"/>
<dbReference type="EMBL" id="JAQLOI010000001">
    <property type="protein sequence ID" value="MDB1122732.1"/>
    <property type="molecule type" value="Genomic_DNA"/>
</dbReference>
<gene>
    <name evidence="5" type="ORF">PGX00_03065</name>
</gene>
<feature type="domain" description="Outer membrane protein OmpA-like transmembrane" evidence="4">
    <location>
        <begin position="39"/>
        <end position="206"/>
    </location>
</feature>
<dbReference type="SUPFAM" id="SSF56925">
    <property type="entry name" value="OMPA-like"/>
    <property type="match status" value="1"/>
</dbReference>